<organism evidence="3 4">
    <name type="scientific">Dendrobium chrysotoxum</name>
    <name type="common">Orchid</name>
    <dbReference type="NCBI Taxonomy" id="161865"/>
    <lineage>
        <taxon>Eukaryota</taxon>
        <taxon>Viridiplantae</taxon>
        <taxon>Streptophyta</taxon>
        <taxon>Embryophyta</taxon>
        <taxon>Tracheophyta</taxon>
        <taxon>Spermatophyta</taxon>
        <taxon>Magnoliopsida</taxon>
        <taxon>Liliopsida</taxon>
        <taxon>Asparagales</taxon>
        <taxon>Orchidaceae</taxon>
        <taxon>Epidendroideae</taxon>
        <taxon>Malaxideae</taxon>
        <taxon>Dendrobiinae</taxon>
        <taxon>Dendrobium</taxon>
    </lineage>
</organism>
<dbReference type="PANTHER" id="PTHR47926:SF347">
    <property type="entry name" value="PENTATRICOPEPTIDE REPEAT-CONTAINING PROTEIN"/>
    <property type="match status" value="1"/>
</dbReference>
<gene>
    <name evidence="3" type="ORF">IEQ34_003053</name>
</gene>
<keyword evidence="1" id="KW-0677">Repeat</keyword>
<protein>
    <recommendedName>
        <fullName evidence="5">Pentatricopeptide repeat-containing protein</fullName>
    </recommendedName>
</protein>
<evidence type="ECO:0000313" key="3">
    <source>
        <dbReference type="EMBL" id="KAH0468020.1"/>
    </source>
</evidence>
<evidence type="ECO:0000313" key="4">
    <source>
        <dbReference type="Proteomes" id="UP000775213"/>
    </source>
</evidence>
<name>A0AAV7HL05_DENCH</name>
<dbReference type="Proteomes" id="UP000775213">
    <property type="component" value="Unassembled WGS sequence"/>
</dbReference>
<feature type="repeat" description="PPR" evidence="2">
    <location>
        <begin position="76"/>
        <end position="110"/>
    </location>
</feature>
<dbReference type="EMBL" id="JAGFBR010000004">
    <property type="protein sequence ID" value="KAH0468020.1"/>
    <property type="molecule type" value="Genomic_DNA"/>
</dbReference>
<dbReference type="NCBIfam" id="TIGR00756">
    <property type="entry name" value="PPR"/>
    <property type="match status" value="1"/>
</dbReference>
<dbReference type="Gene3D" id="1.25.40.10">
    <property type="entry name" value="Tetratricopeptide repeat domain"/>
    <property type="match status" value="1"/>
</dbReference>
<reference evidence="3 4" key="1">
    <citation type="journal article" date="2021" name="Hortic Res">
        <title>Chromosome-scale assembly of the Dendrobium chrysotoxum genome enhances the understanding of orchid evolution.</title>
        <authorList>
            <person name="Zhang Y."/>
            <person name="Zhang G.Q."/>
            <person name="Zhang D."/>
            <person name="Liu X.D."/>
            <person name="Xu X.Y."/>
            <person name="Sun W.H."/>
            <person name="Yu X."/>
            <person name="Zhu X."/>
            <person name="Wang Z.W."/>
            <person name="Zhao X."/>
            <person name="Zhong W.Y."/>
            <person name="Chen H."/>
            <person name="Yin W.L."/>
            <person name="Huang T."/>
            <person name="Niu S.C."/>
            <person name="Liu Z.J."/>
        </authorList>
    </citation>
    <scope>NUCLEOTIDE SEQUENCE [LARGE SCALE GENOMIC DNA]</scope>
    <source>
        <strain evidence="3">Lindl</strain>
    </source>
</reference>
<dbReference type="InterPro" id="IPR046848">
    <property type="entry name" value="E_motif"/>
</dbReference>
<dbReference type="Pfam" id="PF01535">
    <property type="entry name" value="PPR"/>
    <property type="match status" value="1"/>
</dbReference>
<dbReference type="GO" id="GO:0003723">
    <property type="term" value="F:RNA binding"/>
    <property type="evidence" value="ECO:0007669"/>
    <property type="project" value="InterPro"/>
</dbReference>
<dbReference type="AlphaFoldDB" id="A0AAV7HL05"/>
<dbReference type="GO" id="GO:0009451">
    <property type="term" value="P:RNA modification"/>
    <property type="evidence" value="ECO:0007669"/>
    <property type="project" value="InterPro"/>
</dbReference>
<evidence type="ECO:0000256" key="1">
    <source>
        <dbReference type="ARBA" id="ARBA00022737"/>
    </source>
</evidence>
<comment type="caution">
    <text evidence="3">The sequence shown here is derived from an EMBL/GenBank/DDBJ whole genome shotgun (WGS) entry which is preliminary data.</text>
</comment>
<dbReference type="InterPro" id="IPR002885">
    <property type="entry name" value="PPR_rpt"/>
</dbReference>
<dbReference type="InterPro" id="IPR011990">
    <property type="entry name" value="TPR-like_helical_dom_sf"/>
</dbReference>
<accession>A0AAV7HL05</accession>
<evidence type="ECO:0008006" key="5">
    <source>
        <dbReference type="Google" id="ProtNLM"/>
    </source>
</evidence>
<dbReference type="Pfam" id="PF20431">
    <property type="entry name" value="E_motif"/>
    <property type="match status" value="1"/>
</dbReference>
<evidence type="ECO:0000256" key="2">
    <source>
        <dbReference type="PROSITE-ProRule" id="PRU00708"/>
    </source>
</evidence>
<sequence>MKSDYDIIPVMKHYACMVVLYGRAGNLNKAFDFVREMPLQPSKFLWGSLLSSCKKHKNRELGELEVKRALLFDQFDVGNYVLLCRIYAEVGRWEDAVKVRLMMKEVGVKEIIAFGWMETKERVYRFHLQERFNVSCGIWLYSWINTSNMPHNVSENRKSLIFVVILRSLHWHSH</sequence>
<proteinExistence type="predicted"/>
<dbReference type="InterPro" id="IPR046960">
    <property type="entry name" value="PPR_At4g14850-like_plant"/>
</dbReference>
<dbReference type="PANTHER" id="PTHR47926">
    <property type="entry name" value="PENTATRICOPEPTIDE REPEAT-CONTAINING PROTEIN"/>
    <property type="match status" value="1"/>
</dbReference>
<dbReference type="PROSITE" id="PS51375">
    <property type="entry name" value="PPR"/>
    <property type="match status" value="1"/>
</dbReference>
<keyword evidence="4" id="KW-1185">Reference proteome</keyword>